<evidence type="ECO:0000313" key="3">
    <source>
        <dbReference type="EMBL" id="EGT54280.1"/>
    </source>
</evidence>
<dbReference type="InParanoid" id="G0MF58"/>
<evidence type="ECO:0000313" key="4">
    <source>
        <dbReference type="Proteomes" id="UP000008068"/>
    </source>
</evidence>
<dbReference type="InterPro" id="IPR002921">
    <property type="entry name" value="Fungal_lipase-type"/>
</dbReference>
<dbReference type="eggNOG" id="KOG4569">
    <property type="taxonomic scope" value="Eukaryota"/>
</dbReference>
<reference evidence="4" key="1">
    <citation type="submission" date="2011-07" db="EMBL/GenBank/DDBJ databases">
        <authorList>
            <consortium name="Caenorhabditis brenneri Sequencing and Analysis Consortium"/>
            <person name="Wilson R.K."/>
        </authorList>
    </citation>
    <scope>NUCLEOTIDE SEQUENCE [LARGE SCALE GENOMIC DNA]</scope>
    <source>
        <strain evidence="4">PB2801</strain>
    </source>
</reference>
<evidence type="ECO:0000259" key="2">
    <source>
        <dbReference type="Pfam" id="PF01764"/>
    </source>
</evidence>
<dbReference type="OrthoDB" id="426718at2759"/>
<keyword evidence="4" id="KW-1185">Reference proteome</keyword>
<dbReference type="HOGENOM" id="CLU_032957_0_1_1"/>
<dbReference type="SUPFAM" id="SSF53474">
    <property type="entry name" value="alpha/beta-Hydrolases"/>
    <property type="match status" value="1"/>
</dbReference>
<proteinExistence type="predicted"/>
<dbReference type="AlphaFoldDB" id="G0MF58"/>
<organism evidence="4">
    <name type="scientific">Caenorhabditis brenneri</name>
    <name type="common">Nematode worm</name>
    <dbReference type="NCBI Taxonomy" id="135651"/>
    <lineage>
        <taxon>Eukaryota</taxon>
        <taxon>Metazoa</taxon>
        <taxon>Ecdysozoa</taxon>
        <taxon>Nematoda</taxon>
        <taxon>Chromadorea</taxon>
        <taxon>Rhabditida</taxon>
        <taxon>Rhabditina</taxon>
        <taxon>Rhabditomorpha</taxon>
        <taxon>Rhabditoidea</taxon>
        <taxon>Rhabditidae</taxon>
        <taxon>Peloderinae</taxon>
        <taxon>Caenorhabditis</taxon>
    </lineage>
</organism>
<dbReference type="PANTHER" id="PTHR45908">
    <property type="entry name" value="PROTEIN CBG11750-RELATED"/>
    <property type="match status" value="1"/>
</dbReference>
<protein>
    <recommendedName>
        <fullName evidence="2">Fungal lipase-type domain-containing protein</fullName>
    </recommendedName>
</protein>
<dbReference type="PANTHER" id="PTHR45908:SF19">
    <property type="entry name" value="FUNGAL LIPASE-LIKE DOMAIN-CONTAINING PROTEIN"/>
    <property type="match status" value="1"/>
</dbReference>
<dbReference type="GO" id="GO:0006629">
    <property type="term" value="P:lipid metabolic process"/>
    <property type="evidence" value="ECO:0007669"/>
    <property type="project" value="InterPro"/>
</dbReference>
<name>G0MF58_CAEBE</name>
<keyword evidence="1" id="KW-0732">Signal</keyword>
<dbReference type="FunCoup" id="G0MF58">
    <property type="interactions" value="40"/>
</dbReference>
<dbReference type="Proteomes" id="UP000008068">
    <property type="component" value="Unassembled WGS sequence"/>
</dbReference>
<dbReference type="CDD" id="cd00519">
    <property type="entry name" value="Lipase_3"/>
    <property type="match status" value="1"/>
</dbReference>
<dbReference type="InterPro" id="IPR029058">
    <property type="entry name" value="AB_hydrolase_fold"/>
</dbReference>
<feature type="signal peptide" evidence="1">
    <location>
        <begin position="1"/>
        <end position="21"/>
    </location>
</feature>
<feature type="domain" description="Fungal lipase-type" evidence="2">
    <location>
        <begin position="86"/>
        <end position="224"/>
    </location>
</feature>
<dbReference type="Gene3D" id="3.40.50.1820">
    <property type="entry name" value="alpha/beta hydrolase"/>
    <property type="match status" value="1"/>
</dbReference>
<gene>
    <name evidence="3" type="ORF">CAEBREN_28252</name>
</gene>
<evidence type="ECO:0000256" key="1">
    <source>
        <dbReference type="SAM" id="SignalP"/>
    </source>
</evidence>
<feature type="chain" id="PRO_5003403418" description="Fungal lipase-type domain-containing protein" evidence="1">
    <location>
        <begin position="22"/>
        <end position="310"/>
    </location>
</feature>
<dbReference type="EMBL" id="GL379792">
    <property type="protein sequence ID" value="EGT54280.1"/>
    <property type="molecule type" value="Genomic_DNA"/>
</dbReference>
<sequence>MRYGFTFFSCLLTLLPVDCIAKRINQDFDYELSRRALEFAAAAYSLDPEPCVVKNNATVLYANKVECDYMRDECWSVIAADNESIFVGFSGTKSKEQLVTELVESIGRPKHKLHNAGSVHYYFYSALKTMWSPMEKLLEELKEAMPNHRIVFTGHSLGGAIASIASTVFVRNFPETSQRTLSITFGQPRVGNQEYAATHDRLVAAGSWRLIHGRDIVAHIPICVEGYGRSCIPFYNHGSYHHGVEIWFPGNMTNRDTFKVCTGIPLNEDNSCSNAHRYFDITDHLFYFGHHVSDYGVNKCIDPINKPVHI</sequence>
<dbReference type="Pfam" id="PF01764">
    <property type="entry name" value="Lipase_3"/>
    <property type="match status" value="1"/>
</dbReference>
<accession>G0MF58</accession>